<evidence type="ECO:0000313" key="1">
    <source>
        <dbReference type="EMBL" id="KAH3835093.1"/>
    </source>
</evidence>
<protein>
    <submittedName>
        <fullName evidence="1">Uncharacterized protein</fullName>
    </submittedName>
</protein>
<sequence length="84" mass="9446">MRCPPSDREFVGSLPTRGVGDVRSYKASYALHRQSGSVWDSIGFVKELARLIDSLPILVNFPHCLEWELSNQTVFGIPKATQRI</sequence>
<dbReference type="Proteomes" id="UP000828390">
    <property type="component" value="Unassembled WGS sequence"/>
</dbReference>
<keyword evidence="2" id="KW-1185">Reference proteome</keyword>
<gene>
    <name evidence="1" type="ORF">DPMN_108432</name>
</gene>
<dbReference type="EMBL" id="JAIWYP010000004">
    <property type="protein sequence ID" value="KAH3835093.1"/>
    <property type="molecule type" value="Genomic_DNA"/>
</dbReference>
<evidence type="ECO:0000313" key="2">
    <source>
        <dbReference type="Proteomes" id="UP000828390"/>
    </source>
</evidence>
<accession>A0A9D4QKZ3</accession>
<organism evidence="1 2">
    <name type="scientific">Dreissena polymorpha</name>
    <name type="common">Zebra mussel</name>
    <name type="synonym">Mytilus polymorpha</name>
    <dbReference type="NCBI Taxonomy" id="45954"/>
    <lineage>
        <taxon>Eukaryota</taxon>
        <taxon>Metazoa</taxon>
        <taxon>Spiralia</taxon>
        <taxon>Lophotrochozoa</taxon>
        <taxon>Mollusca</taxon>
        <taxon>Bivalvia</taxon>
        <taxon>Autobranchia</taxon>
        <taxon>Heteroconchia</taxon>
        <taxon>Euheterodonta</taxon>
        <taxon>Imparidentia</taxon>
        <taxon>Neoheterodontei</taxon>
        <taxon>Myida</taxon>
        <taxon>Dreissenoidea</taxon>
        <taxon>Dreissenidae</taxon>
        <taxon>Dreissena</taxon>
    </lineage>
</organism>
<name>A0A9D4QKZ3_DREPO</name>
<comment type="caution">
    <text evidence="1">The sequence shown here is derived from an EMBL/GenBank/DDBJ whole genome shotgun (WGS) entry which is preliminary data.</text>
</comment>
<reference evidence="1" key="2">
    <citation type="submission" date="2020-11" db="EMBL/GenBank/DDBJ databases">
        <authorList>
            <person name="McCartney M.A."/>
            <person name="Auch B."/>
            <person name="Kono T."/>
            <person name="Mallez S."/>
            <person name="Becker A."/>
            <person name="Gohl D.M."/>
            <person name="Silverstein K.A.T."/>
            <person name="Koren S."/>
            <person name="Bechman K.B."/>
            <person name="Herman A."/>
            <person name="Abrahante J.E."/>
            <person name="Garbe J."/>
        </authorList>
    </citation>
    <scope>NUCLEOTIDE SEQUENCE</scope>
    <source>
        <strain evidence="1">Duluth1</strain>
        <tissue evidence="1">Whole animal</tissue>
    </source>
</reference>
<proteinExistence type="predicted"/>
<reference evidence="1" key="1">
    <citation type="journal article" date="2019" name="bioRxiv">
        <title>The Genome of the Zebra Mussel, Dreissena polymorpha: A Resource for Invasive Species Research.</title>
        <authorList>
            <person name="McCartney M.A."/>
            <person name="Auch B."/>
            <person name="Kono T."/>
            <person name="Mallez S."/>
            <person name="Zhang Y."/>
            <person name="Obille A."/>
            <person name="Becker A."/>
            <person name="Abrahante J.E."/>
            <person name="Garbe J."/>
            <person name="Badalamenti J.P."/>
            <person name="Herman A."/>
            <person name="Mangelson H."/>
            <person name="Liachko I."/>
            <person name="Sullivan S."/>
            <person name="Sone E.D."/>
            <person name="Koren S."/>
            <person name="Silverstein K.A.T."/>
            <person name="Beckman K.B."/>
            <person name="Gohl D.M."/>
        </authorList>
    </citation>
    <scope>NUCLEOTIDE SEQUENCE</scope>
    <source>
        <strain evidence="1">Duluth1</strain>
        <tissue evidence="1">Whole animal</tissue>
    </source>
</reference>
<dbReference type="AlphaFoldDB" id="A0A9D4QKZ3"/>